<keyword evidence="2" id="KW-0812">Transmembrane</keyword>
<dbReference type="InterPro" id="IPR036365">
    <property type="entry name" value="PGBD-like_sf"/>
</dbReference>
<dbReference type="EMBL" id="BK015703">
    <property type="protein sequence ID" value="DAE20886.1"/>
    <property type="molecule type" value="Genomic_DNA"/>
</dbReference>
<dbReference type="SUPFAM" id="SSF47090">
    <property type="entry name" value="PGBD-like"/>
    <property type="match status" value="1"/>
</dbReference>
<protein>
    <submittedName>
        <fullName evidence="4">Tail tape measure</fullName>
    </submittedName>
</protein>
<feature type="transmembrane region" description="Helical" evidence="2">
    <location>
        <begin position="1257"/>
        <end position="1278"/>
    </location>
</feature>
<proteinExistence type="predicted"/>
<feature type="transmembrane region" description="Helical" evidence="2">
    <location>
        <begin position="978"/>
        <end position="1001"/>
    </location>
</feature>
<evidence type="ECO:0000256" key="1">
    <source>
        <dbReference type="SAM" id="MobiDB-lite"/>
    </source>
</evidence>
<dbReference type="InterPro" id="IPR036366">
    <property type="entry name" value="PGBDSf"/>
</dbReference>
<feature type="transmembrane region" description="Helical" evidence="2">
    <location>
        <begin position="863"/>
        <end position="882"/>
    </location>
</feature>
<dbReference type="Gene3D" id="1.10.101.10">
    <property type="entry name" value="PGBD-like superfamily/PGBD"/>
    <property type="match status" value="1"/>
</dbReference>
<dbReference type="InterPro" id="IPR002477">
    <property type="entry name" value="Peptidoglycan-bd-like"/>
</dbReference>
<evidence type="ECO:0000256" key="2">
    <source>
        <dbReference type="SAM" id="Phobius"/>
    </source>
</evidence>
<organism evidence="4">
    <name type="scientific">Siphoviridae sp. ctgBD49</name>
    <dbReference type="NCBI Taxonomy" id="2826420"/>
    <lineage>
        <taxon>Viruses</taxon>
        <taxon>Duplodnaviria</taxon>
        <taxon>Heunggongvirae</taxon>
        <taxon>Uroviricota</taxon>
        <taxon>Caudoviricetes</taxon>
    </lineage>
</organism>
<accession>A0A8S5QNS8</accession>
<dbReference type="Pfam" id="PF01471">
    <property type="entry name" value="PG_binding_1"/>
    <property type="match status" value="1"/>
</dbReference>
<feature type="transmembrane region" description="Helical" evidence="2">
    <location>
        <begin position="916"/>
        <end position="934"/>
    </location>
</feature>
<feature type="transmembrane region" description="Helical" evidence="2">
    <location>
        <begin position="1102"/>
        <end position="1122"/>
    </location>
</feature>
<feature type="transmembrane region" description="Helical" evidence="2">
    <location>
        <begin position="1164"/>
        <end position="1186"/>
    </location>
</feature>
<feature type="transmembrane region" description="Helical" evidence="2">
    <location>
        <begin position="1047"/>
        <end position="1066"/>
    </location>
</feature>
<feature type="transmembrane region" description="Helical" evidence="2">
    <location>
        <begin position="1227"/>
        <end position="1245"/>
    </location>
</feature>
<feature type="transmembrane region" description="Helical" evidence="2">
    <location>
        <begin position="1198"/>
        <end position="1215"/>
    </location>
</feature>
<reference evidence="4" key="1">
    <citation type="journal article" date="2021" name="Proc. Natl. Acad. Sci. U.S.A.">
        <title>A Catalog of Tens of Thousands of Viruses from Human Metagenomes Reveals Hidden Associations with Chronic Diseases.</title>
        <authorList>
            <person name="Tisza M.J."/>
            <person name="Buck C.B."/>
        </authorList>
    </citation>
    <scope>NUCLEOTIDE SEQUENCE</scope>
    <source>
        <strain evidence="4">CtgBD49</strain>
    </source>
</reference>
<sequence>MQFDNSQFEKGVGKSIKSLEKLKKGLKLDEAAQSLSKLQKAGDSFSLAKIADGIDNLTYRFSWMGRTVSGILDNLTFKAKLLIKSMSVDQISAGWSKYADKTGYVQTIMNATGKSIDEVNKYLDKLMWFSDETSYGFVDMTQALGTLTSSGGDINKLIPMLEGMANATAFAGKSAAEFQRTMYNLNQSYSSGYMQYIDWKSVEMAGVGSEQLKQAFIDAGKALGTLTKEGKTKKGTLVSIANFGTTLNEKWADTKVMEKAFGTFSEMTEKAYDLIQEGKFDTASDAYAWLATQYTGVGITAAKAAQEAKSFNEAIVATTDAVSSGWMRTFEIIFGNYDEARVMWTDLANWLWNVFASGSEARNELLQSWKDIGGRTTMLEGIYSMFEAFNNLLYAIKDAWREVFPETTADDLMKISNGIKTLGDRIKEAFSYEETETVVDQFAEAVTGPRNPLGEFWGQLEKGAKGEDVKKLQQKLFDMGYDLGTAGIDGIFGPKTQEALQKFQKDSKIKPTGIFDEKTFDKLGESINEAFGKFTPVIIGETTENVVTFSSTLGKLRTIAKGAFSVLKIGWKTIKFLAQAVGQIVSVFRPLGDVVLAIFEKVAGSITKADEALDENGFMGALERLSTFLAPIRKKIQDFADAILIFLNLGKASNEASEGTKKFLEVFQSIKNWVSSLGIAEKFSGAITAIKNAVKDAWPIVQGFFETVGNLVGEKVSSGFSIVVDWLSEKIPIAIDAVVNAFKWLGDAIKSLFGIGKDADDNPIKETVDGFTAVFYDDGETESKLDKAKMFIEKVKDFFASIWDTVSGFFGEKFEGLKEFNPLQSFMTLIESIGNWFDTQFSKSWDGITEGIGKIGEFLAEHAGILIGAGGILIFFQLLKLVKVAFNVFNELVALKKLEAKAEIAKNTDPNKAAKLILAIAGAILSIAFVIKMLGGMDPASYAKGIFGLVLCVGAIVGLVIAFSILQKKDKNIDFKKIGHMLAQMGFAIGVVAASVFILGHMSFGQIVKGLLAVGAILALLIGTVRIFQKMNVKLGHGFNMKGMLELAGAIAILAGLAILLGYINFGKFIKGLGMLSLVVILLFGAMKILAKASDGSVNIQISGILQISLAIGLIAAMAWILGNADPGKWWRGFARLLAVSALIFGFVIILAKIGSASRGNVDIAIKGLVKMSFAIGILAGITYLLGKMDWGELKQGLKALAIIATILGLLIFVAGKFSSGAKLGPIITMTIGLGLLAIAFSYAIEKIKDVKWQTMIAFAGSMSLALGALVAACLVAGKLGGVATLANGALGIGVAFAIIIGIVGGIVALLGVLDELTGGKTLEVFEKGQKIIESIGRAIGSLFGGLISGIIDPVSDSIHALGTGLKEISSIQDLPGTLDKAMAAISTITLFVGSIEKEGIERNIGAIPRLFIGDNKTNSLLDQIKSFGETVKTISESLGGLGKTNISKDIEKAIGAATAIKDFIVGLQSVDIDYVKGGIAQWFQGKSKEETILGLIEKFGEAMASTATALSGMPANAEKLVNTATEAADKIVAFIATLKDRTDVETVEGVFAQWFQGETKEEQILGLIEKFGEAMGTSAAALKEMPNNASSLVDTATSAADKIIAFIETLDGRVDIEGTKTIFGKWFGGDSAEETILGLIEKFGTAMKETGSALKEMPSSGMESATKNAISAAGKIVDFITSLSTIEVDTHSTKIGDWLGGKSKQKTILDLIKDFGTSMSSVGGALEGLSEEIDTPLDNAIDAARKVSEFLDSLKDYKIESKKGALNEWFTGKTQTDSVISRIGDMGVSIKSLADSIPGISATTFSSDVDAMIAAYESLAKFINLISSDEYDFEKEGKASTLKTDIKLLGEGITDFASVTKDIDTTAVSSVANAMSSAMNSVMDVAMPEAAYKASSYLGLFVSVGLNMASGLAQGLRKNKDLAVEAARSVANEMLNAVRNTLKVHSPSRKFAEIGMYCDRGWAKGITKGSGLITDSVEGLGTSALDSARGSLGNLADILMSDMDSDPVIRPVIDMSDVNRSASRINGLVGGSRAMNIDATVRQAQSVAGIMNRNQMQNQNGTNPNGANGSDQTNPVNVSGNNFYIRSDNDVKMLANELATLTRQQQRSLGAAY</sequence>
<evidence type="ECO:0000259" key="3">
    <source>
        <dbReference type="Pfam" id="PF01471"/>
    </source>
</evidence>
<feature type="transmembrane region" description="Helical" evidence="2">
    <location>
        <begin position="1007"/>
        <end position="1027"/>
    </location>
</feature>
<keyword evidence="2" id="KW-0472">Membrane</keyword>
<feature type="transmembrane region" description="Helical" evidence="2">
    <location>
        <begin position="1290"/>
        <end position="1314"/>
    </location>
</feature>
<keyword evidence="2" id="KW-1133">Transmembrane helix</keyword>
<evidence type="ECO:0000313" key="4">
    <source>
        <dbReference type="EMBL" id="DAE20886.1"/>
    </source>
</evidence>
<feature type="transmembrane region" description="Helical" evidence="2">
    <location>
        <begin position="1072"/>
        <end position="1090"/>
    </location>
</feature>
<name>A0A8S5QNS8_9CAUD</name>
<feature type="transmembrane region" description="Helical" evidence="2">
    <location>
        <begin position="1134"/>
        <end position="1152"/>
    </location>
</feature>
<feature type="region of interest" description="Disordered" evidence="1">
    <location>
        <begin position="2056"/>
        <end position="2075"/>
    </location>
</feature>
<feature type="transmembrane region" description="Helical" evidence="2">
    <location>
        <begin position="946"/>
        <end position="966"/>
    </location>
</feature>
<feature type="domain" description="Peptidoglycan binding-like" evidence="3">
    <location>
        <begin position="466"/>
        <end position="523"/>
    </location>
</feature>